<evidence type="ECO:0000256" key="1">
    <source>
        <dbReference type="SAM" id="MobiDB-lite"/>
    </source>
</evidence>
<dbReference type="EMBL" id="JADGJQ010000022">
    <property type="protein sequence ID" value="KAJ3179095.1"/>
    <property type="molecule type" value="Genomic_DNA"/>
</dbReference>
<feature type="compositionally biased region" description="Basic and acidic residues" evidence="1">
    <location>
        <begin position="531"/>
        <end position="547"/>
    </location>
</feature>
<name>A0AAD5TKX3_9FUNG</name>
<protein>
    <submittedName>
        <fullName evidence="2">Uncharacterized protein</fullName>
    </submittedName>
</protein>
<sequence>MYMGKIDRSDADEWQEYYGFVTAVNNFKGGAFNDWWNEHPADAFLQAAIEGGVAAEGLPSQFTGLLMRDAQVDVSDNSSHQFEKVVALKMADGQEALLGCTYDRANIRRYEDSTQRIEIAWASPGRAVVTVFRLEKELDGHAKIYSADRELAKALSVSQETAREWLSTLCSISKSIWDEERAHIREASALGDGAKVSSYLQDLLSIATAMRTGSTHLLSPDTVASFNDLCRLAPGRFAQIESKHIESSWAWKCLQRLVHDRRARRQITQLPELFNALCVEHADLLASEPAPLNPNMRLMAWVEDNVRFTLFDDAEAKPVEYGCRGQCLRVEGEVGPGPAPASFLLEADSILSWHDESDDITCALSFGGCFGLDYTWAEDYGTGGRFWKELMLSPAMFSASGADSAESAAANVTEFQDLWKRGDPHGDWGGPARFTLLMVALSLSFADRFFKAGEPAANGCKVRGRAAKPEIPVNDVDEHSSESWTSDEEVDGEQEALAFSDEDNESESDEDNESGDSKLNATVQRLPGGETAKKQESEHEGGKDHKLQLNSNVDNREAPDATRRTTVIVVVDVI</sequence>
<accession>A0AAD5TKX3</accession>
<proteinExistence type="predicted"/>
<evidence type="ECO:0000313" key="3">
    <source>
        <dbReference type="Proteomes" id="UP001212152"/>
    </source>
</evidence>
<gene>
    <name evidence="2" type="ORF">HDU87_003051</name>
</gene>
<reference evidence="2" key="1">
    <citation type="submission" date="2020-05" db="EMBL/GenBank/DDBJ databases">
        <title>Phylogenomic resolution of chytrid fungi.</title>
        <authorList>
            <person name="Stajich J.E."/>
            <person name="Amses K."/>
            <person name="Simmons R."/>
            <person name="Seto K."/>
            <person name="Myers J."/>
            <person name="Bonds A."/>
            <person name="Quandt C.A."/>
            <person name="Barry K."/>
            <person name="Liu P."/>
            <person name="Grigoriev I."/>
            <person name="Longcore J.E."/>
            <person name="James T.Y."/>
        </authorList>
    </citation>
    <scope>NUCLEOTIDE SEQUENCE</scope>
    <source>
        <strain evidence="2">JEL0379</strain>
    </source>
</reference>
<dbReference type="AlphaFoldDB" id="A0AAD5TKX3"/>
<comment type="caution">
    <text evidence="2">The sequence shown here is derived from an EMBL/GenBank/DDBJ whole genome shotgun (WGS) entry which is preliminary data.</text>
</comment>
<feature type="compositionally biased region" description="Acidic residues" evidence="1">
    <location>
        <begin position="485"/>
        <end position="514"/>
    </location>
</feature>
<evidence type="ECO:0000313" key="2">
    <source>
        <dbReference type="EMBL" id="KAJ3179095.1"/>
    </source>
</evidence>
<organism evidence="2 3">
    <name type="scientific">Geranomyces variabilis</name>
    <dbReference type="NCBI Taxonomy" id="109894"/>
    <lineage>
        <taxon>Eukaryota</taxon>
        <taxon>Fungi</taxon>
        <taxon>Fungi incertae sedis</taxon>
        <taxon>Chytridiomycota</taxon>
        <taxon>Chytridiomycota incertae sedis</taxon>
        <taxon>Chytridiomycetes</taxon>
        <taxon>Spizellomycetales</taxon>
        <taxon>Powellomycetaceae</taxon>
        <taxon>Geranomyces</taxon>
    </lineage>
</organism>
<keyword evidence="3" id="KW-1185">Reference proteome</keyword>
<dbReference type="Proteomes" id="UP001212152">
    <property type="component" value="Unassembled WGS sequence"/>
</dbReference>
<feature type="region of interest" description="Disordered" evidence="1">
    <location>
        <begin position="469"/>
        <end position="560"/>
    </location>
</feature>